<dbReference type="OrthoDB" id="2549748at2"/>
<proteinExistence type="predicted"/>
<protein>
    <submittedName>
        <fullName evidence="1">Biotin-lipoyl like</fullName>
    </submittedName>
</protein>
<evidence type="ECO:0000313" key="1">
    <source>
        <dbReference type="EMBL" id="SFE81518.1"/>
    </source>
</evidence>
<organism evidence="1 2">
    <name type="scientific">Paenibacillus algorifonticola</name>
    <dbReference type="NCBI Taxonomy" id="684063"/>
    <lineage>
        <taxon>Bacteria</taxon>
        <taxon>Bacillati</taxon>
        <taxon>Bacillota</taxon>
        <taxon>Bacilli</taxon>
        <taxon>Bacillales</taxon>
        <taxon>Paenibacillaceae</taxon>
        <taxon>Paenibacillus</taxon>
    </lineage>
</organism>
<dbReference type="RefSeq" id="WP_046232708.1">
    <property type="nucleotide sequence ID" value="NZ_FONN01000007.1"/>
</dbReference>
<sequence>MVIRRQRLTGILLTLFFLVLAGLTIFSNTIQSVMLPKVTTEKPVKKTLSHFIKGDGMITPRQMTALVNESGWKAAKVHVHDNERVKKGQVLITFDSTKAQQQLLDEEARL</sequence>
<dbReference type="AlphaFoldDB" id="A0A1I2DM63"/>
<gene>
    <name evidence="1" type="ORF">SAMN04487969_10788</name>
</gene>
<keyword evidence="2" id="KW-1185">Reference proteome</keyword>
<name>A0A1I2DM63_9BACL</name>
<dbReference type="EMBL" id="FONN01000007">
    <property type="protein sequence ID" value="SFE81518.1"/>
    <property type="molecule type" value="Genomic_DNA"/>
</dbReference>
<accession>A0A1I2DM63</accession>
<reference evidence="2" key="1">
    <citation type="submission" date="2016-10" db="EMBL/GenBank/DDBJ databases">
        <authorList>
            <person name="Varghese N."/>
            <person name="Submissions S."/>
        </authorList>
    </citation>
    <scope>NUCLEOTIDE SEQUENCE [LARGE SCALE GENOMIC DNA]</scope>
    <source>
        <strain evidence="2">CGMCC 1.10223</strain>
    </source>
</reference>
<evidence type="ECO:0000313" key="2">
    <source>
        <dbReference type="Proteomes" id="UP000183410"/>
    </source>
</evidence>
<dbReference type="Proteomes" id="UP000183410">
    <property type="component" value="Unassembled WGS sequence"/>
</dbReference>